<evidence type="ECO:0000256" key="3">
    <source>
        <dbReference type="ARBA" id="ARBA00022448"/>
    </source>
</evidence>
<feature type="transmembrane region" description="Helical" evidence="8">
    <location>
        <begin position="34"/>
        <end position="52"/>
    </location>
</feature>
<evidence type="ECO:0000256" key="1">
    <source>
        <dbReference type="ARBA" id="ARBA00004141"/>
    </source>
</evidence>
<feature type="region of interest" description="Disordered" evidence="7">
    <location>
        <begin position="449"/>
        <end position="474"/>
    </location>
</feature>
<evidence type="ECO:0000256" key="6">
    <source>
        <dbReference type="ARBA" id="ARBA00023136"/>
    </source>
</evidence>
<feature type="transmembrane region" description="Helical" evidence="8">
    <location>
        <begin position="367"/>
        <end position="389"/>
    </location>
</feature>
<dbReference type="PRINTS" id="PR00173">
    <property type="entry name" value="EDTRNSPORT"/>
</dbReference>
<keyword evidence="10" id="KW-1185">Reference proteome</keyword>
<dbReference type="PANTHER" id="PTHR42865:SF5">
    <property type="entry name" value="L-CYSTINE TRANSPORTER TCYP"/>
    <property type="match status" value="1"/>
</dbReference>
<dbReference type="RefSeq" id="WP_405276308.1">
    <property type="nucleotide sequence ID" value="NZ_JBBHLI010000001.1"/>
</dbReference>
<feature type="transmembrane region" description="Helical" evidence="8">
    <location>
        <begin position="72"/>
        <end position="93"/>
    </location>
</feature>
<feature type="transmembrane region" description="Helical" evidence="8">
    <location>
        <begin position="105"/>
        <end position="131"/>
    </location>
</feature>
<comment type="caution">
    <text evidence="9">The sequence shown here is derived from an EMBL/GenBank/DDBJ whole genome shotgun (WGS) entry which is preliminary data.</text>
</comment>
<protein>
    <submittedName>
        <fullName evidence="9">Cation:dicarboxylase symporter family transporter</fullName>
    </submittedName>
</protein>
<keyword evidence="3" id="KW-0813">Transport</keyword>
<dbReference type="Gene3D" id="1.10.3860.10">
    <property type="entry name" value="Sodium:dicarboxylate symporter"/>
    <property type="match status" value="1"/>
</dbReference>
<dbReference type="SUPFAM" id="SSF118215">
    <property type="entry name" value="Proton glutamate symport protein"/>
    <property type="match status" value="1"/>
</dbReference>
<evidence type="ECO:0000256" key="2">
    <source>
        <dbReference type="ARBA" id="ARBA00006148"/>
    </source>
</evidence>
<comment type="similarity">
    <text evidence="2">Belongs to the dicarboxylate/amino acid:cation symporter (DAACS) (TC 2.A.23) family.</text>
</comment>
<dbReference type="EMBL" id="JBBHLI010000001">
    <property type="protein sequence ID" value="MEK9499530.1"/>
    <property type="molecule type" value="Genomic_DNA"/>
</dbReference>
<feature type="transmembrane region" description="Helical" evidence="8">
    <location>
        <begin position="262"/>
        <end position="284"/>
    </location>
</feature>
<dbReference type="Proteomes" id="UP001484239">
    <property type="component" value="Unassembled WGS sequence"/>
</dbReference>
<dbReference type="InterPro" id="IPR001991">
    <property type="entry name" value="Na-dicarboxylate_symporter"/>
</dbReference>
<feature type="transmembrane region" description="Helical" evidence="8">
    <location>
        <begin position="232"/>
        <end position="250"/>
    </location>
</feature>
<dbReference type="Pfam" id="PF00375">
    <property type="entry name" value="SDF"/>
    <property type="match status" value="1"/>
</dbReference>
<keyword evidence="4 8" id="KW-0812">Transmembrane</keyword>
<feature type="transmembrane region" description="Helical" evidence="8">
    <location>
        <begin position="395"/>
        <end position="415"/>
    </location>
</feature>
<comment type="subcellular location">
    <subcellularLocation>
        <location evidence="1">Membrane</location>
        <topology evidence="1">Multi-pass membrane protein</topology>
    </subcellularLocation>
</comment>
<reference evidence="9 10" key="1">
    <citation type="submission" date="2024-02" db="EMBL/GenBank/DDBJ databases">
        <title>A novel Gemmatimonadota bacterium.</title>
        <authorList>
            <person name="Du Z.-J."/>
            <person name="Ye Y.-Q."/>
        </authorList>
    </citation>
    <scope>NUCLEOTIDE SEQUENCE [LARGE SCALE GENOMIC DNA]</scope>
    <source>
        <strain evidence="9 10">DH-20</strain>
    </source>
</reference>
<evidence type="ECO:0000256" key="8">
    <source>
        <dbReference type="SAM" id="Phobius"/>
    </source>
</evidence>
<feature type="transmembrane region" description="Helical" evidence="8">
    <location>
        <begin position="6"/>
        <end position="22"/>
    </location>
</feature>
<feature type="transmembrane region" description="Helical" evidence="8">
    <location>
        <begin position="185"/>
        <end position="204"/>
    </location>
</feature>
<name>A0ABU9E479_9BACT</name>
<dbReference type="InterPro" id="IPR036458">
    <property type="entry name" value="Na:dicarbo_symporter_sf"/>
</dbReference>
<evidence type="ECO:0000256" key="5">
    <source>
        <dbReference type="ARBA" id="ARBA00022989"/>
    </source>
</evidence>
<evidence type="ECO:0000256" key="4">
    <source>
        <dbReference type="ARBA" id="ARBA00022692"/>
    </source>
</evidence>
<evidence type="ECO:0000313" key="9">
    <source>
        <dbReference type="EMBL" id="MEK9499530.1"/>
    </source>
</evidence>
<sequence>MTALAVVANLTVFALSLAWLLRRRRRGAAFSPTVLLALLLGGVLGAALQAGWGADSAVVARTLDWVGIVGGGYVRLLQMIVMPLVMIMILSSVTRLDDARALGRISGGVLSMLMLTTALSAAIGVGVARLFRLSADGLVRGVREVERGEVLTRRAADMAALDLPALLQSFIPANPFEELTGAHPTSIIAVVVFASLLGIAALALRREDPVLGRQVAEGVEVLHGLVMRLVRMVIRLTPYGVLALTVRVVARSSPADIAGLARFVIASYVGLALILLMHAAFLALSGQNVRHHARAIWPVLTFAFSSRSSAAAIPLNVETQVDRLGVSPAVANFSAGFGATIGQNGCAGLYPAMLAVMIAPSVGIDPLAPAFVVPLLIVTTLGSFGIAGVGGGATIAALVVLSTMNLPVALAGLLISVEPLIDMGRTAINVSGSITAGAVTSRVLGLTDGSTADPGGAPPPGGTGAGDASAPAVA</sequence>
<dbReference type="PANTHER" id="PTHR42865">
    <property type="entry name" value="PROTON/GLUTAMATE-ASPARTATE SYMPORTER"/>
    <property type="match status" value="1"/>
</dbReference>
<keyword evidence="6 8" id="KW-0472">Membrane</keyword>
<evidence type="ECO:0000256" key="7">
    <source>
        <dbReference type="SAM" id="MobiDB-lite"/>
    </source>
</evidence>
<accession>A0ABU9E479</accession>
<gene>
    <name evidence="9" type="ORF">WI372_00870</name>
</gene>
<evidence type="ECO:0000313" key="10">
    <source>
        <dbReference type="Proteomes" id="UP001484239"/>
    </source>
</evidence>
<keyword evidence="5 8" id="KW-1133">Transmembrane helix</keyword>
<proteinExistence type="inferred from homology"/>
<organism evidence="9 10">
    <name type="scientific">Gaopeijia maritima</name>
    <dbReference type="NCBI Taxonomy" id="3119007"/>
    <lineage>
        <taxon>Bacteria</taxon>
        <taxon>Pseudomonadati</taxon>
        <taxon>Gemmatimonadota</taxon>
        <taxon>Longimicrobiia</taxon>
        <taxon>Gaopeijiales</taxon>
        <taxon>Gaopeijiaceae</taxon>
        <taxon>Gaopeijia</taxon>
    </lineage>
</organism>